<evidence type="ECO:0000256" key="4">
    <source>
        <dbReference type="ARBA" id="ARBA00022525"/>
    </source>
</evidence>
<comment type="similarity">
    <text evidence="3">Belongs to the bacterial flagellin family.</text>
</comment>
<dbReference type="InterPro" id="IPR001492">
    <property type="entry name" value="Flagellin"/>
</dbReference>
<dbReference type="Pfam" id="PF00700">
    <property type="entry name" value="Flagellin_C"/>
    <property type="match status" value="1"/>
</dbReference>
<dbReference type="InterPro" id="IPR001029">
    <property type="entry name" value="Flagellin_N"/>
</dbReference>
<evidence type="ECO:0000256" key="5">
    <source>
        <dbReference type="ARBA" id="ARBA00023143"/>
    </source>
</evidence>
<accession>A0A4P7P089</accession>
<dbReference type="AlphaFoldDB" id="A0A4P7P089"/>
<gene>
    <name evidence="8" type="primary">flgL</name>
    <name evidence="8" type="ORF">GHNINEIG_01548</name>
</gene>
<dbReference type="OrthoDB" id="9768249at2"/>
<dbReference type="Gene3D" id="1.20.1330.10">
    <property type="entry name" value="f41 fragment of flagellin, N-terminal domain"/>
    <property type="match status" value="1"/>
</dbReference>
<evidence type="ECO:0000256" key="2">
    <source>
        <dbReference type="ARBA" id="ARBA00004613"/>
    </source>
</evidence>
<evidence type="ECO:0000259" key="7">
    <source>
        <dbReference type="Pfam" id="PF00700"/>
    </source>
</evidence>
<dbReference type="RefSeq" id="WP_135796108.1">
    <property type="nucleotide sequence ID" value="NZ_CP032096.1"/>
</dbReference>
<keyword evidence="8" id="KW-0969">Cilium</keyword>
<sequence length="341" mass="37232">MRVSTNQFHLQSFSAIEKHQNSVLDIQEKLTTGNRVNRPSDDPIATSQIHSLNKAVNTLSQFEKNGEFAKSQLSLEESQISTAVDLTQRARELSIQMMNGTYTAEDRQSTAQEIGQIIKHLTGIMNSNNSEEELLFAGNNVDATAAFVVDPANSAALQPGNEYYAYIGSANAGAQFDERANFGSRFVQIGFDNDQTAAPDDKGDSSRVRITDNGAKVFNIPGGATSLPPGVDPNLLNVLVGLKDSLDQGNPPPDAVADDLLSAVKGLSKQQAEIGSRQNRIQTQFEAGQTFSMALQERRVNIEEMDVVEGISQLNMRQNALQMAQQVFSKVQGMSLFDYLR</sequence>
<evidence type="ECO:0000313" key="9">
    <source>
        <dbReference type="Proteomes" id="UP000296201"/>
    </source>
</evidence>
<evidence type="ECO:0000256" key="1">
    <source>
        <dbReference type="ARBA" id="ARBA00004365"/>
    </source>
</evidence>
<dbReference type="InterPro" id="IPR013384">
    <property type="entry name" value="Flagell_FlgL"/>
</dbReference>
<dbReference type="NCBIfam" id="TIGR02550">
    <property type="entry name" value="flagell_flgL"/>
    <property type="match status" value="1"/>
</dbReference>
<dbReference type="InterPro" id="IPR046358">
    <property type="entry name" value="Flagellin_C"/>
</dbReference>
<keyword evidence="8" id="KW-0282">Flagellum</keyword>
<name>A0A4P7P089_9GAMM</name>
<keyword evidence="9" id="KW-1185">Reference proteome</keyword>
<dbReference type="SUPFAM" id="SSF64518">
    <property type="entry name" value="Phase 1 flagellin"/>
    <property type="match status" value="1"/>
</dbReference>
<evidence type="ECO:0000259" key="6">
    <source>
        <dbReference type="Pfam" id="PF00669"/>
    </source>
</evidence>
<feature type="domain" description="Flagellin C-terminal" evidence="7">
    <location>
        <begin position="262"/>
        <end position="340"/>
    </location>
</feature>
<dbReference type="PANTHER" id="PTHR42792">
    <property type="entry name" value="FLAGELLIN"/>
    <property type="match status" value="1"/>
</dbReference>
<proteinExistence type="inferred from homology"/>
<dbReference type="GO" id="GO:0005198">
    <property type="term" value="F:structural molecule activity"/>
    <property type="evidence" value="ECO:0007669"/>
    <property type="project" value="InterPro"/>
</dbReference>
<comment type="subcellular location">
    <subcellularLocation>
        <location evidence="1">Bacterial flagellum</location>
    </subcellularLocation>
    <subcellularLocation>
        <location evidence="2">Secreted</location>
    </subcellularLocation>
</comment>
<evidence type="ECO:0000256" key="3">
    <source>
        <dbReference type="ARBA" id="ARBA00005709"/>
    </source>
</evidence>
<dbReference type="GO" id="GO:0009424">
    <property type="term" value="C:bacterial-type flagellum hook"/>
    <property type="evidence" value="ECO:0007669"/>
    <property type="project" value="InterPro"/>
</dbReference>
<organism evidence="8 9">
    <name type="scientific">Hydrogenovibrio crunogenus</name>
    <dbReference type="NCBI Taxonomy" id="39765"/>
    <lineage>
        <taxon>Bacteria</taxon>
        <taxon>Pseudomonadati</taxon>
        <taxon>Pseudomonadota</taxon>
        <taxon>Gammaproteobacteria</taxon>
        <taxon>Thiotrichales</taxon>
        <taxon>Piscirickettsiaceae</taxon>
        <taxon>Hydrogenovibrio</taxon>
    </lineage>
</organism>
<feature type="domain" description="Flagellin N-terminal" evidence="6">
    <location>
        <begin position="3"/>
        <end position="140"/>
    </location>
</feature>
<dbReference type="Proteomes" id="UP000296201">
    <property type="component" value="Chromosome"/>
</dbReference>
<dbReference type="EMBL" id="CP032096">
    <property type="protein sequence ID" value="QBZ83493.1"/>
    <property type="molecule type" value="Genomic_DNA"/>
</dbReference>
<dbReference type="GO" id="GO:0071973">
    <property type="term" value="P:bacterial-type flagellum-dependent cell motility"/>
    <property type="evidence" value="ECO:0007669"/>
    <property type="project" value="InterPro"/>
</dbReference>
<dbReference type="Pfam" id="PF00669">
    <property type="entry name" value="Flagellin_N"/>
    <property type="match status" value="1"/>
</dbReference>
<dbReference type="PANTHER" id="PTHR42792:SF1">
    <property type="entry name" value="FLAGELLAR HOOK-ASSOCIATED PROTEIN 3"/>
    <property type="match status" value="1"/>
</dbReference>
<evidence type="ECO:0000313" key="8">
    <source>
        <dbReference type="EMBL" id="QBZ83493.1"/>
    </source>
</evidence>
<protein>
    <submittedName>
        <fullName evidence="8">Flagellar hook-associated protein 3</fullName>
    </submittedName>
</protein>
<keyword evidence="4" id="KW-0964">Secreted</keyword>
<dbReference type="GO" id="GO:0005576">
    <property type="term" value="C:extracellular region"/>
    <property type="evidence" value="ECO:0007669"/>
    <property type="project" value="UniProtKB-SubCell"/>
</dbReference>
<keyword evidence="8" id="KW-0966">Cell projection</keyword>
<keyword evidence="5" id="KW-0975">Bacterial flagellum</keyword>
<reference evidence="8 9" key="1">
    <citation type="submission" date="2018-08" db="EMBL/GenBank/DDBJ databases">
        <title>Horizontal acquisition of hydrogen conversion ability and other habitat adaptations in Hydrogenovibrio crunogenus strains.</title>
        <authorList>
            <person name="Gonnella G."/>
            <person name="Adam N."/>
            <person name="Perner M."/>
        </authorList>
    </citation>
    <scope>NUCLEOTIDE SEQUENCE [LARGE SCALE GENOMIC DNA]</scope>
    <source>
        <strain evidence="8 9">SP-41</strain>
    </source>
</reference>